<dbReference type="GO" id="GO:0010506">
    <property type="term" value="P:regulation of autophagy"/>
    <property type="evidence" value="ECO:0007669"/>
    <property type="project" value="TreeGrafter"/>
</dbReference>
<dbReference type="Pfam" id="PF11398">
    <property type="entry name" value="DUF2813"/>
    <property type="match status" value="1"/>
</dbReference>
<dbReference type="Proteomes" id="UP000179807">
    <property type="component" value="Unassembled WGS sequence"/>
</dbReference>
<feature type="coiled-coil region" evidence="3">
    <location>
        <begin position="694"/>
        <end position="728"/>
    </location>
</feature>
<evidence type="ECO:0000256" key="2">
    <source>
        <dbReference type="ARBA" id="ARBA00022737"/>
    </source>
</evidence>
<dbReference type="PANTHER" id="PTHR12848">
    <property type="entry name" value="REGULATORY-ASSOCIATED PROTEIN OF MTOR"/>
    <property type="match status" value="1"/>
</dbReference>
<sequence>MSKYEHDVIRKRRHTTAGASENIEPISSKHACVFLCLFDGFRIPSIRRLTRKPRTICFEPLFNYNPSLFSPATKVTINGRYQSMFNISCESIIDPSINEVVGAVSKSLSRPANERLIFHYFGQGSIPPSKSGFIFFFDQEHSTYKGMSLQHAIGGASKAPFVLIIDVNSAGALLPEISRISEQKGGNLIAFLSCDDGETLPSAPSLPFDILSSSILFPVETAVWFHSSRCLSNDSFYFEKVAAASSFTSSENNSKTGIIQELLKDNSFTSFLEAVIDSIAFSKLDQTTSEKYLFEDKALAAITRGFILAQRILRFYNVHAKSFPFLADFSDSELWGFLDLALDSVFSQGSSVLPAFPDVFEQLMVSFTNFPLPSVLPIVCHFLNISYYSHRIEAMLLHYIDNFAVQPITHSSAHHHGNHNSSRHCMNSLRGNSGTNYECVLPIPLSGLVVRSLLNRFSVESFLATAKLAFFNGLNQNDTATLFGIITSPLLEFKSESDICHLSFLNKESSDLSTLSTHEKTKTNTIRSSSLNSLSNPTLLGAAMFAGVCCIAHDNFAASIISSPNVVKTCVNNAQQAAPYSALLFGVIASRSPAFKADDESIDTFSLLLLSAKEDIRVSAAYALGGTKSIRALPELQKGLEEESEDSEIVLQELIAASHSVISNVILAKSYRHVQPNNEENEEDKIENEEVSILKEFKESITQLHFENDELNNELKAVEELIDHYFGNDEENQKKENDVSFVIGKGRRAPQRITTRIPTLLKQTMEKPGIMERYSTNLFDMQTNLNTKHFNI</sequence>
<dbReference type="GO" id="GO:0005737">
    <property type="term" value="C:cytoplasm"/>
    <property type="evidence" value="ECO:0007669"/>
    <property type="project" value="TreeGrafter"/>
</dbReference>
<evidence type="ECO:0000256" key="1">
    <source>
        <dbReference type="ARBA" id="ARBA00022574"/>
    </source>
</evidence>
<dbReference type="GO" id="GO:0009267">
    <property type="term" value="P:cellular response to starvation"/>
    <property type="evidence" value="ECO:0007669"/>
    <property type="project" value="TreeGrafter"/>
</dbReference>
<evidence type="ECO:0000313" key="6">
    <source>
        <dbReference type="Proteomes" id="UP000179807"/>
    </source>
</evidence>
<keyword evidence="2" id="KW-0677">Repeat</keyword>
<dbReference type="AlphaFoldDB" id="A0A1J4L0R9"/>
<proteinExistence type="predicted"/>
<evidence type="ECO:0000313" key="5">
    <source>
        <dbReference type="EMBL" id="OHT17121.1"/>
    </source>
</evidence>
<dbReference type="GO" id="GO:0071230">
    <property type="term" value="P:cellular response to amino acid stimulus"/>
    <property type="evidence" value="ECO:0007669"/>
    <property type="project" value="TreeGrafter"/>
</dbReference>
<dbReference type="Pfam" id="PF14538">
    <property type="entry name" value="Raptor_N"/>
    <property type="match status" value="1"/>
</dbReference>
<dbReference type="PRINTS" id="PR01547">
    <property type="entry name" value="YEAST176DUF"/>
</dbReference>
<dbReference type="OrthoDB" id="10262360at2759"/>
<dbReference type="InterPro" id="IPR022602">
    <property type="entry name" value="DUF2813"/>
</dbReference>
<dbReference type="GO" id="GO:0031931">
    <property type="term" value="C:TORC1 complex"/>
    <property type="evidence" value="ECO:0007669"/>
    <property type="project" value="InterPro"/>
</dbReference>
<protein>
    <recommendedName>
        <fullName evidence="4">Raptor N-terminal CASPase-like domain-containing protein</fullName>
    </recommendedName>
</protein>
<evidence type="ECO:0000256" key="3">
    <source>
        <dbReference type="SAM" id="Coils"/>
    </source>
</evidence>
<name>A0A1J4L0R9_9EUKA</name>
<dbReference type="GeneID" id="94831459"/>
<dbReference type="InterPro" id="IPR004083">
    <property type="entry name" value="Raptor"/>
</dbReference>
<dbReference type="PANTHER" id="PTHR12848:SF16">
    <property type="entry name" value="REGULATORY-ASSOCIATED PROTEIN OF MTOR"/>
    <property type="match status" value="1"/>
</dbReference>
<dbReference type="GO" id="GO:0031929">
    <property type="term" value="P:TOR signaling"/>
    <property type="evidence" value="ECO:0007669"/>
    <property type="project" value="InterPro"/>
</dbReference>
<keyword evidence="1" id="KW-0853">WD repeat</keyword>
<accession>A0A1J4L0R9</accession>
<feature type="domain" description="Raptor N-terminal CASPase-like" evidence="4">
    <location>
        <begin position="25"/>
        <end position="178"/>
    </location>
</feature>
<evidence type="ECO:0000259" key="4">
    <source>
        <dbReference type="SMART" id="SM01302"/>
    </source>
</evidence>
<reference evidence="5" key="1">
    <citation type="submission" date="2016-10" db="EMBL/GenBank/DDBJ databases">
        <authorList>
            <person name="Benchimol M."/>
            <person name="Almeida L.G."/>
            <person name="Vasconcelos A.T."/>
            <person name="Perreira-Neves A."/>
            <person name="Rosa I.A."/>
            <person name="Tasca T."/>
            <person name="Bogo M.R."/>
            <person name="de Souza W."/>
        </authorList>
    </citation>
    <scope>NUCLEOTIDE SEQUENCE [LARGE SCALE GENOMIC DNA]</scope>
    <source>
        <strain evidence="5">K</strain>
    </source>
</reference>
<dbReference type="InterPro" id="IPR029347">
    <property type="entry name" value="Raptor_N"/>
</dbReference>
<dbReference type="RefSeq" id="XP_068370257.1">
    <property type="nucleotide sequence ID" value="XM_068496755.1"/>
</dbReference>
<dbReference type="GO" id="GO:0030307">
    <property type="term" value="P:positive regulation of cell growth"/>
    <property type="evidence" value="ECO:0007669"/>
    <property type="project" value="TreeGrafter"/>
</dbReference>
<dbReference type="EMBL" id="MLAK01000035">
    <property type="protein sequence ID" value="OHT17121.1"/>
    <property type="molecule type" value="Genomic_DNA"/>
</dbReference>
<organism evidence="5 6">
    <name type="scientific">Tritrichomonas foetus</name>
    <dbReference type="NCBI Taxonomy" id="1144522"/>
    <lineage>
        <taxon>Eukaryota</taxon>
        <taxon>Metamonada</taxon>
        <taxon>Parabasalia</taxon>
        <taxon>Tritrichomonadida</taxon>
        <taxon>Tritrichomonadidae</taxon>
        <taxon>Tritrichomonas</taxon>
    </lineage>
</organism>
<keyword evidence="3" id="KW-0175">Coiled coil</keyword>
<dbReference type="SMART" id="SM01302">
    <property type="entry name" value="Raptor_N"/>
    <property type="match status" value="1"/>
</dbReference>
<gene>
    <name evidence="5" type="ORF">TRFO_12644</name>
</gene>
<comment type="caution">
    <text evidence="5">The sequence shown here is derived from an EMBL/GenBank/DDBJ whole genome shotgun (WGS) entry which is preliminary data.</text>
</comment>
<keyword evidence="6" id="KW-1185">Reference proteome</keyword>
<dbReference type="GO" id="GO:0030674">
    <property type="term" value="F:protein-macromolecule adaptor activity"/>
    <property type="evidence" value="ECO:0007669"/>
    <property type="project" value="TreeGrafter"/>
</dbReference>
<dbReference type="VEuPathDB" id="TrichDB:TRFO_12644"/>